<reference evidence="1 2" key="1">
    <citation type="submission" date="2019-08" db="EMBL/GenBank/DDBJ databases">
        <title>Paraburkholderia sp. DCY113.</title>
        <authorList>
            <person name="Kang J."/>
        </authorList>
    </citation>
    <scope>NUCLEOTIDE SEQUENCE [LARGE SCALE GENOMIC DNA]</scope>
    <source>
        <strain evidence="1 2">DCY113</strain>
    </source>
</reference>
<dbReference type="AlphaFoldDB" id="A0A5B0HIQ9"/>
<sequence>MLLEPAAEPTLSGDRQGSCAFCGAGIDPLSQRDVMKLRPYPGTTILFCAIKENPRRKICVLSQGAYFLWLRAVF</sequence>
<protein>
    <submittedName>
        <fullName evidence="1">Uncharacterized protein</fullName>
    </submittedName>
</protein>
<evidence type="ECO:0000313" key="2">
    <source>
        <dbReference type="Proteomes" id="UP000325273"/>
    </source>
</evidence>
<accession>A0A5B0HIQ9</accession>
<dbReference type="Proteomes" id="UP000325273">
    <property type="component" value="Unassembled WGS sequence"/>
</dbReference>
<comment type="caution">
    <text evidence="1">The sequence shown here is derived from an EMBL/GenBank/DDBJ whole genome shotgun (WGS) entry which is preliminary data.</text>
</comment>
<keyword evidence="2" id="KW-1185">Reference proteome</keyword>
<evidence type="ECO:0000313" key="1">
    <source>
        <dbReference type="EMBL" id="KAA1015071.1"/>
    </source>
</evidence>
<organism evidence="1 2">
    <name type="scientific">Paraburkholderia panacisoli</name>
    <dbReference type="NCBI Taxonomy" id="2603818"/>
    <lineage>
        <taxon>Bacteria</taxon>
        <taxon>Pseudomonadati</taxon>
        <taxon>Pseudomonadota</taxon>
        <taxon>Betaproteobacteria</taxon>
        <taxon>Burkholderiales</taxon>
        <taxon>Burkholderiaceae</taxon>
        <taxon>Paraburkholderia</taxon>
    </lineage>
</organism>
<dbReference type="EMBL" id="VTUZ01000002">
    <property type="protein sequence ID" value="KAA1015071.1"/>
    <property type="molecule type" value="Genomic_DNA"/>
</dbReference>
<gene>
    <name evidence="1" type="ORF">FVF58_03875</name>
</gene>
<proteinExistence type="predicted"/>
<name>A0A5B0HIQ9_9BURK</name>